<proteinExistence type="inferred from homology"/>
<evidence type="ECO:0000256" key="4">
    <source>
        <dbReference type="ARBA" id="ARBA00023326"/>
    </source>
</evidence>
<dbReference type="PRINTS" id="PR00134">
    <property type="entry name" value="GLHYDRLASE10"/>
</dbReference>
<keyword evidence="3" id="KW-0119">Carbohydrate metabolism</keyword>
<evidence type="ECO:0000256" key="1">
    <source>
        <dbReference type="ARBA" id="ARBA00007495"/>
    </source>
</evidence>
<evidence type="ECO:0000256" key="2">
    <source>
        <dbReference type="ARBA" id="ARBA00022801"/>
    </source>
</evidence>
<dbReference type="PANTHER" id="PTHR31490:SF3">
    <property type="entry name" value="GLYCOSYL HYDROLASE FAMILY 10 PROTEIN"/>
    <property type="match status" value="1"/>
</dbReference>
<keyword evidence="4" id="KW-0624">Polysaccharide degradation</keyword>
<evidence type="ECO:0000256" key="5">
    <source>
        <dbReference type="SAM" id="SignalP"/>
    </source>
</evidence>
<feature type="signal peptide" evidence="5">
    <location>
        <begin position="1"/>
        <end position="21"/>
    </location>
</feature>
<dbReference type="Proteomes" id="UP000626092">
    <property type="component" value="Unassembled WGS sequence"/>
</dbReference>
<dbReference type="PANTHER" id="PTHR31490">
    <property type="entry name" value="GLYCOSYL HYDROLASE"/>
    <property type="match status" value="1"/>
</dbReference>
<evidence type="ECO:0000259" key="6">
    <source>
        <dbReference type="PROSITE" id="PS51760"/>
    </source>
</evidence>
<dbReference type="InterPro" id="IPR017853">
    <property type="entry name" value="GH"/>
</dbReference>
<dbReference type="SUPFAM" id="SSF51445">
    <property type="entry name" value="(Trans)glycosidases"/>
    <property type="match status" value="1"/>
</dbReference>
<evidence type="ECO:0000313" key="7">
    <source>
        <dbReference type="EMBL" id="KAF7127992.1"/>
    </source>
</evidence>
<evidence type="ECO:0000313" key="8">
    <source>
        <dbReference type="Proteomes" id="UP000626092"/>
    </source>
</evidence>
<dbReference type="GO" id="GO:0031176">
    <property type="term" value="F:endo-1,4-beta-xylanase activity"/>
    <property type="evidence" value="ECO:0007669"/>
    <property type="project" value="UniProtKB-ARBA"/>
</dbReference>
<dbReference type="OrthoDB" id="3055998at2759"/>
<comment type="similarity">
    <text evidence="1">Belongs to the glycosyl hydrolase 10 (cellulase F) family.</text>
</comment>
<protein>
    <recommendedName>
        <fullName evidence="6">GH10 domain-containing protein</fullName>
    </recommendedName>
</protein>
<dbReference type="InterPro" id="IPR044846">
    <property type="entry name" value="GH10"/>
</dbReference>
<dbReference type="AlphaFoldDB" id="A0A834G8K0"/>
<dbReference type="EMBL" id="WJXA01000011">
    <property type="protein sequence ID" value="KAF7127992.1"/>
    <property type="molecule type" value="Genomic_DNA"/>
</dbReference>
<sequence>MRGPSSLCLGVILLFHASSLASPYGSLSLSLSLSDLHSHFPNVNLIGESDLKGGEGNIWPGWVQINGASSAHVRASLMTEHTIYNCIGTVVAKWICTPDFVKMHVNSNDSNINISIASASLQPFTKEQWRMNQQNKINSERKRAVTVHVSDGHGDKLQGAEIMAKQVSKDFPFGSAIAKTILGNVPYQNWFVERFNAVVFENELKWEATEPKPGQINYTTSDQMLEFVRANQIVARGHNIFWEDPKYIPKWVRNLTGLELQSAVSSRIESLMRKYKEEFIHWDVSNEMLHYDLYEQRLGPNATLHFFETVHEADPLVTLFMNEFNVVETCSDENSTVDVYIERMRELKEGGVKMDGIGLEGHFTVPNLALTRAVLDKLATLGLPIWLTEVDVSSKLDQETQVSNSPTLGLALLFTFLMQGSVEKRMVAFAHIKISQYVSSITALPRVAIYLEEVLREGFSHPSIHGIMMWTALHPNGCYQMCLTDNDFNNLPAGNVVDKLLKEWQTGPEQGQTDEHGAYSFYGFLGEYQVTVTYGNRSVNSTFSLCKSDETRHFNIQL</sequence>
<keyword evidence="8" id="KW-1185">Reference proteome</keyword>
<feature type="domain" description="GH10" evidence="6">
    <location>
        <begin position="157"/>
        <end position="500"/>
    </location>
</feature>
<name>A0A834G8K0_RHOSS</name>
<keyword evidence="5" id="KW-0732">Signal</keyword>
<evidence type="ECO:0000256" key="3">
    <source>
        <dbReference type="ARBA" id="ARBA00023277"/>
    </source>
</evidence>
<dbReference type="GO" id="GO:0000272">
    <property type="term" value="P:polysaccharide catabolic process"/>
    <property type="evidence" value="ECO:0007669"/>
    <property type="project" value="UniProtKB-KW"/>
</dbReference>
<comment type="caution">
    <text evidence="7">The sequence shown here is derived from an EMBL/GenBank/DDBJ whole genome shotgun (WGS) entry which is preliminary data.</text>
</comment>
<dbReference type="Pfam" id="PF00331">
    <property type="entry name" value="Glyco_hydro_10"/>
    <property type="match status" value="1"/>
</dbReference>
<dbReference type="Gene3D" id="3.20.20.80">
    <property type="entry name" value="Glycosidases"/>
    <property type="match status" value="1"/>
</dbReference>
<gene>
    <name evidence="7" type="ORF">RHSIM_Rhsim11G0191100</name>
</gene>
<reference evidence="7" key="1">
    <citation type="submission" date="2019-11" db="EMBL/GenBank/DDBJ databases">
        <authorList>
            <person name="Liu Y."/>
            <person name="Hou J."/>
            <person name="Li T.-Q."/>
            <person name="Guan C.-H."/>
            <person name="Wu X."/>
            <person name="Wu H.-Z."/>
            <person name="Ling F."/>
            <person name="Zhang R."/>
            <person name="Shi X.-G."/>
            <person name="Ren J.-P."/>
            <person name="Chen E.-F."/>
            <person name="Sun J.-M."/>
        </authorList>
    </citation>
    <scope>NUCLEOTIDE SEQUENCE</scope>
    <source>
        <strain evidence="7">Adult_tree_wgs_1</strain>
        <tissue evidence="7">Leaves</tissue>
    </source>
</reference>
<keyword evidence="2" id="KW-0378">Hydrolase</keyword>
<dbReference type="PROSITE" id="PS51760">
    <property type="entry name" value="GH10_2"/>
    <property type="match status" value="1"/>
</dbReference>
<dbReference type="InterPro" id="IPR001000">
    <property type="entry name" value="GH10_dom"/>
</dbReference>
<feature type="chain" id="PRO_5032558031" description="GH10 domain-containing protein" evidence="5">
    <location>
        <begin position="22"/>
        <end position="558"/>
    </location>
</feature>
<organism evidence="7 8">
    <name type="scientific">Rhododendron simsii</name>
    <name type="common">Sims's rhododendron</name>
    <dbReference type="NCBI Taxonomy" id="118357"/>
    <lineage>
        <taxon>Eukaryota</taxon>
        <taxon>Viridiplantae</taxon>
        <taxon>Streptophyta</taxon>
        <taxon>Embryophyta</taxon>
        <taxon>Tracheophyta</taxon>
        <taxon>Spermatophyta</taxon>
        <taxon>Magnoliopsida</taxon>
        <taxon>eudicotyledons</taxon>
        <taxon>Gunneridae</taxon>
        <taxon>Pentapetalae</taxon>
        <taxon>asterids</taxon>
        <taxon>Ericales</taxon>
        <taxon>Ericaceae</taxon>
        <taxon>Ericoideae</taxon>
        <taxon>Rhodoreae</taxon>
        <taxon>Rhododendron</taxon>
    </lineage>
</organism>
<dbReference type="SMART" id="SM00633">
    <property type="entry name" value="Glyco_10"/>
    <property type="match status" value="1"/>
</dbReference>
<accession>A0A834G8K0</accession>